<dbReference type="EMBL" id="BJZP01000027">
    <property type="protein sequence ID" value="GEO86965.1"/>
    <property type="molecule type" value="Genomic_DNA"/>
</dbReference>
<dbReference type="InterPro" id="IPR009241">
    <property type="entry name" value="HigB-like"/>
</dbReference>
<proteinExistence type="predicted"/>
<dbReference type="Proteomes" id="UP000321717">
    <property type="component" value="Unassembled WGS sequence"/>
</dbReference>
<sequence length="106" mass="12214">MADMKRLEFLGDSLEQLREFPETARKEAGVQLHKVQQGFEPSDWKPMVSVGQGVREIRIRDEAGAFRVLYIAKIEDAVYVLHAFQKKTQQTAKRDLDLAATRLRQI</sequence>
<dbReference type="Pfam" id="PF05973">
    <property type="entry name" value="Gp49"/>
    <property type="match status" value="1"/>
</dbReference>
<organism evidence="1 2">
    <name type="scientific">Ciceribacter naphthalenivorans</name>
    <dbReference type="NCBI Taxonomy" id="1118451"/>
    <lineage>
        <taxon>Bacteria</taxon>
        <taxon>Pseudomonadati</taxon>
        <taxon>Pseudomonadota</taxon>
        <taxon>Alphaproteobacteria</taxon>
        <taxon>Hyphomicrobiales</taxon>
        <taxon>Rhizobiaceae</taxon>
        <taxon>Ciceribacter</taxon>
    </lineage>
</organism>
<gene>
    <name evidence="1" type="ORF">RNA01_38970</name>
</gene>
<keyword evidence="2" id="KW-1185">Reference proteome</keyword>
<accession>A0A512HNC8</accession>
<dbReference type="AlphaFoldDB" id="A0A512HNC8"/>
<evidence type="ECO:0000313" key="2">
    <source>
        <dbReference type="Proteomes" id="UP000321717"/>
    </source>
</evidence>
<name>A0A512HNC8_9HYPH</name>
<evidence type="ECO:0008006" key="3">
    <source>
        <dbReference type="Google" id="ProtNLM"/>
    </source>
</evidence>
<reference evidence="1 2" key="1">
    <citation type="submission" date="2019-07" db="EMBL/GenBank/DDBJ databases">
        <title>Whole genome shotgun sequence of Rhizobium naphthalenivorans NBRC 107585.</title>
        <authorList>
            <person name="Hosoyama A."/>
            <person name="Uohara A."/>
            <person name="Ohji S."/>
            <person name="Ichikawa N."/>
        </authorList>
    </citation>
    <scope>NUCLEOTIDE SEQUENCE [LARGE SCALE GENOMIC DNA]</scope>
    <source>
        <strain evidence="1 2">NBRC 107585</strain>
    </source>
</reference>
<comment type="caution">
    <text evidence="1">The sequence shown here is derived from an EMBL/GenBank/DDBJ whole genome shotgun (WGS) entry which is preliminary data.</text>
</comment>
<protein>
    <recommendedName>
        <fullName evidence="3">Phage-related protein</fullName>
    </recommendedName>
</protein>
<evidence type="ECO:0000313" key="1">
    <source>
        <dbReference type="EMBL" id="GEO86965.1"/>
    </source>
</evidence>